<gene>
    <name evidence="2" type="ORF">SAMN05216481_102453</name>
</gene>
<dbReference type="RefSeq" id="WP_093656558.1">
    <property type="nucleotide sequence ID" value="NZ_FOET01000002.1"/>
</dbReference>
<evidence type="ECO:0008006" key="4">
    <source>
        <dbReference type="Google" id="ProtNLM"/>
    </source>
</evidence>
<dbReference type="PANTHER" id="PTHR23026">
    <property type="entry name" value="NADPH NITROREDUCTASE"/>
    <property type="match status" value="1"/>
</dbReference>
<evidence type="ECO:0000256" key="1">
    <source>
        <dbReference type="SAM" id="MobiDB-lite"/>
    </source>
</evidence>
<dbReference type="InterPro" id="IPR050627">
    <property type="entry name" value="Nitroreductase/BluB"/>
</dbReference>
<sequence>MSTGELSDERVTAAVRDATAAPSMHNTQPWRFRYLRSEGVFQVRADFGRALPHADPDGRALHISCGAALLNLRVALAHRGLRPVARLLPDPGDPALLAVVRPSRPEDGGEGGGGEGGLGALHPAVHRRHTSRLPFTETEIPQALRTALSDAARREGALLDFPGPSHLRWVLQLVEEAEARNRTDRGEAEDLARWTRAGTAGTSDAAGAAAAGDGIPEYAFGPRRFDGRAPVRDFAGTGRVSGRRAATFERHPQVALLSTVKDRPEDWLRAGQAMERVLLLATLEGLVGSPATQPVEWPDLRWPLRDPVSGRGQVQTVLRLGYGPSGPGTPRRPTGEVLDIRP</sequence>
<name>A0A1H9BKU8_9ACTN</name>
<proteinExistence type="predicted"/>
<reference evidence="2 3" key="1">
    <citation type="submission" date="2016-10" db="EMBL/GenBank/DDBJ databases">
        <authorList>
            <person name="de Groot N.N."/>
        </authorList>
    </citation>
    <scope>NUCLEOTIDE SEQUENCE [LARGE SCALE GENOMIC DNA]</scope>
    <source>
        <strain evidence="2 3">CGMCC 4.3519</strain>
    </source>
</reference>
<dbReference type="Proteomes" id="UP000199055">
    <property type="component" value="Unassembled WGS sequence"/>
</dbReference>
<dbReference type="PANTHER" id="PTHR23026:SF123">
    <property type="entry name" value="NAD(P)H NITROREDUCTASE RV3131-RELATED"/>
    <property type="match status" value="1"/>
</dbReference>
<dbReference type="SUPFAM" id="SSF55469">
    <property type="entry name" value="FMN-dependent nitroreductase-like"/>
    <property type="match status" value="1"/>
</dbReference>
<accession>A0A1H9BKU8</accession>
<organism evidence="2 3">
    <name type="scientific">Streptomyces radiopugnans</name>
    <dbReference type="NCBI Taxonomy" id="403935"/>
    <lineage>
        <taxon>Bacteria</taxon>
        <taxon>Bacillati</taxon>
        <taxon>Actinomycetota</taxon>
        <taxon>Actinomycetes</taxon>
        <taxon>Kitasatosporales</taxon>
        <taxon>Streptomycetaceae</taxon>
        <taxon>Streptomyces</taxon>
    </lineage>
</organism>
<dbReference type="GO" id="GO:0016491">
    <property type="term" value="F:oxidoreductase activity"/>
    <property type="evidence" value="ECO:0007669"/>
    <property type="project" value="InterPro"/>
</dbReference>
<dbReference type="STRING" id="403935.SAMN05216481_102453"/>
<dbReference type="InterPro" id="IPR000415">
    <property type="entry name" value="Nitroreductase-like"/>
</dbReference>
<evidence type="ECO:0000313" key="3">
    <source>
        <dbReference type="Proteomes" id="UP000199055"/>
    </source>
</evidence>
<dbReference type="Gene3D" id="3.40.109.10">
    <property type="entry name" value="NADH Oxidase"/>
    <property type="match status" value="2"/>
</dbReference>
<evidence type="ECO:0000313" key="2">
    <source>
        <dbReference type="EMBL" id="SEP89594.1"/>
    </source>
</evidence>
<feature type="region of interest" description="Disordered" evidence="1">
    <location>
        <begin position="320"/>
        <end position="342"/>
    </location>
</feature>
<dbReference type="NCBIfam" id="NF047509">
    <property type="entry name" value="Rv3131_FMN_oxido"/>
    <property type="match status" value="1"/>
</dbReference>
<protein>
    <recommendedName>
        <fullName evidence="4">Nitroreductase family protein</fullName>
    </recommendedName>
</protein>
<dbReference type="AlphaFoldDB" id="A0A1H9BKU8"/>
<keyword evidence="3" id="KW-1185">Reference proteome</keyword>
<dbReference type="EMBL" id="FOET01000002">
    <property type="protein sequence ID" value="SEP89594.1"/>
    <property type="molecule type" value="Genomic_DNA"/>
</dbReference>